<name>A0AA86PJ13_9EUKA</name>
<reference evidence="2 3" key="2">
    <citation type="submission" date="2024-07" db="EMBL/GenBank/DDBJ databases">
        <authorList>
            <person name="Akdeniz Z."/>
        </authorList>
    </citation>
    <scope>NUCLEOTIDE SEQUENCE [LARGE SCALE GENOMIC DNA]</scope>
</reference>
<evidence type="ECO:0000313" key="2">
    <source>
        <dbReference type="EMBL" id="CAL6016766.1"/>
    </source>
</evidence>
<dbReference type="EMBL" id="CATOUU010000681">
    <property type="protein sequence ID" value="CAI9940650.1"/>
    <property type="molecule type" value="Genomic_DNA"/>
</dbReference>
<keyword evidence="3" id="KW-1185">Reference proteome</keyword>
<reference evidence="1" key="1">
    <citation type="submission" date="2023-06" db="EMBL/GenBank/DDBJ databases">
        <authorList>
            <person name="Kurt Z."/>
        </authorList>
    </citation>
    <scope>NUCLEOTIDE SEQUENCE</scope>
</reference>
<gene>
    <name evidence="2" type="ORF">HINF_LOCUS25663</name>
    <name evidence="1" type="ORF">HINF_LOCUS28295</name>
</gene>
<evidence type="ECO:0000313" key="3">
    <source>
        <dbReference type="Proteomes" id="UP001642409"/>
    </source>
</evidence>
<organism evidence="1">
    <name type="scientific">Hexamita inflata</name>
    <dbReference type="NCBI Taxonomy" id="28002"/>
    <lineage>
        <taxon>Eukaryota</taxon>
        <taxon>Metamonada</taxon>
        <taxon>Diplomonadida</taxon>
        <taxon>Hexamitidae</taxon>
        <taxon>Hexamitinae</taxon>
        <taxon>Hexamita</taxon>
    </lineage>
</organism>
<accession>A0AA86PJ13</accession>
<dbReference type="EMBL" id="CAXDID020000077">
    <property type="protein sequence ID" value="CAL6016766.1"/>
    <property type="molecule type" value="Genomic_DNA"/>
</dbReference>
<protein>
    <submittedName>
        <fullName evidence="2">Hypothetical_protein</fullName>
    </submittedName>
</protein>
<proteinExistence type="predicted"/>
<evidence type="ECO:0000313" key="1">
    <source>
        <dbReference type="EMBL" id="CAI9940650.1"/>
    </source>
</evidence>
<dbReference type="AlphaFoldDB" id="A0AA86PJ13"/>
<dbReference type="Proteomes" id="UP001642409">
    <property type="component" value="Unassembled WGS sequence"/>
</dbReference>
<comment type="caution">
    <text evidence="1">The sequence shown here is derived from an EMBL/GenBank/DDBJ whole genome shotgun (WGS) entry which is preliminary data.</text>
</comment>
<sequence length="108" mass="12913">MFQIRQRPQSVHDSFSFHRISFLRLYYKRWIYNGFITLDKNKLINLERCWIRLLFLIDIDDAQVLDLINICAFNGYQLQIQLQRLGNSICLIIIAGFLYNPQSIELNS</sequence>